<evidence type="ECO:0000256" key="2">
    <source>
        <dbReference type="SAM" id="SignalP"/>
    </source>
</evidence>
<dbReference type="SUPFAM" id="SSF48695">
    <property type="entry name" value="Multiheme cytochromes"/>
    <property type="match status" value="1"/>
</dbReference>
<sequence length="784" mass="85168">MKHLMYATLVTIGLVGIANAQGVPETVDPAVAQEKGCLSCHEGIEDFTQGVMMETIVSMGPDYGDPGGCVVCHGGNAAGLTKEEAHAGAHPELTEAGGPHTFYPDPGALPVAEKACGQCHDGYAERLTLSLMNTEAGKLQGNLWSWGVIDTRRAVYGNYDLVDEDGKTPSVGTEKYKEYMTAYAEAHPDQIPDSMEQVPEVDVDAISEHPNLAGITYSRQQCQRCHVGVNGREKRGDYRGAGCSSCHVPYSNEGLYEGGDPTISKEQPGKLLTHQLQATRKSKVKHGDIEYSGIPTESCVSCHNRGKRIGVSYQGIMEFPYGSPYDEKGGKQPKLHTKNYLYIKEDLHHSTESRPENPQGGLLCQDCHTTIDMHGDGNLPGTTLAQVEIECEDCHGTVSKFPWDLPIGYGEEFGTELADNTARGLTEDLTDEQYFAYEYDAQDGYLLTTRGNPFGNVVKSGTKVIMHSASGLDFEVPVLKQIATDGTWKSPNAKVAMASVSQHMESMECYACHADWAPQCYGCHVTVDYSEGKTDVDWITNANSRGEDGLTADAGLGTNGLTSPGKVSETRSYLRWEEPTLGINGEGRVSPLMPGCQVITTVIDKDGNTIVQNETWMTPDAGGTKGTEHAAVQPHTAGREARTCESCHDNPKALGYGISGGRFLQGYDKGFTIDLKTEDGQLIPQQTKIQSQAIPSLDHDLSRIVTEDGKQLVSVGSHWDLTGPLPQEMRERIERTGLCMGCHQNMADEELWAKVNKDDFVTNDKHKAVMDAALRAYAAEQAVD</sequence>
<reference evidence="3 4" key="1">
    <citation type="submission" date="2018-03" db="EMBL/GenBank/DDBJ databases">
        <title>Genomic Encyclopedia of Archaeal and Bacterial Type Strains, Phase II (KMG-II): from individual species to whole genera.</title>
        <authorList>
            <person name="Goeker M."/>
        </authorList>
    </citation>
    <scope>NUCLEOTIDE SEQUENCE [LARGE SCALE GENOMIC DNA]</scope>
    <source>
        <strain evidence="3 4">DSM 100673</strain>
    </source>
</reference>
<dbReference type="GO" id="GO:0016491">
    <property type="term" value="F:oxidoreductase activity"/>
    <property type="evidence" value="ECO:0007669"/>
    <property type="project" value="TreeGrafter"/>
</dbReference>
<accession>A0A2P8FG71</accession>
<evidence type="ECO:0008006" key="5">
    <source>
        <dbReference type="Google" id="ProtNLM"/>
    </source>
</evidence>
<dbReference type="PANTHER" id="PTHR35038">
    <property type="entry name" value="DISSIMILATORY SULFITE REDUCTASE SIRA"/>
    <property type="match status" value="1"/>
</dbReference>
<dbReference type="Proteomes" id="UP000240418">
    <property type="component" value="Unassembled WGS sequence"/>
</dbReference>
<keyword evidence="4" id="KW-1185">Reference proteome</keyword>
<dbReference type="PANTHER" id="PTHR35038:SF8">
    <property type="entry name" value="C-TYPE POLYHEME CYTOCHROME OMCC"/>
    <property type="match status" value="1"/>
</dbReference>
<keyword evidence="1 2" id="KW-0732">Signal</keyword>
<feature type="signal peptide" evidence="2">
    <location>
        <begin position="1"/>
        <end position="20"/>
    </location>
</feature>
<protein>
    <recommendedName>
        <fullName evidence="5">Cytochrome C</fullName>
    </recommendedName>
</protein>
<organism evidence="3 4">
    <name type="scientific">Shimia abyssi</name>
    <dbReference type="NCBI Taxonomy" id="1662395"/>
    <lineage>
        <taxon>Bacteria</taxon>
        <taxon>Pseudomonadati</taxon>
        <taxon>Pseudomonadota</taxon>
        <taxon>Alphaproteobacteria</taxon>
        <taxon>Rhodobacterales</taxon>
        <taxon>Roseobacteraceae</taxon>
    </lineage>
</organism>
<dbReference type="EMBL" id="PYGJ01000003">
    <property type="protein sequence ID" value="PSL20715.1"/>
    <property type="molecule type" value="Genomic_DNA"/>
</dbReference>
<dbReference type="InterPro" id="IPR051829">
    <property type="entry name" value="Multiheme_Cytochr_ET"/>
</dbReference>
<gene>
    <name evidence="3" type="ORF">CLV88_103365</name>
</gene>
<dbReference type="Gene3D" id="1.10.1130.10">
    <property type="entry name" value="Flavocytochrome C3, Chain A"/>
    <property type="match status" value="1"/>
</dbReference>
<comment type="caution">
    <text evidence="3">The sequence shown here is derived from an EMBL/GenBank/DDBJ whole genome shotgun (WGS) entry which is preliminary data.</text>
</comment>
<feature type="chain" id="PRO_5015110574" description="Cytochrome C" evidence="2">
    <location>
        <begin position="21"/>
        <end position="784"/>
    </location>
</feature>
<dbReference type="OrthoDB" id="9783375at2"/>
<evidence type="ECO:0000256" key="1">
    <source>
        <dbReference type="ARBA" id="ARBA00022729"/>
    </source>
</evidence>
<dbReference type="AlphaFoldDB" id="A0A2P8FG71"/>
<evidence type="ECO:0000313" key="3">
    <source>
        <dbReference type="EMBL" id="PSL20715.1"/>
    </source>
</evidence>
<dbReference type="InterPro" id="IPR036280">
    <property type="entry name" value="Multihaem_cyt_sf"/>
</dbReference>
<evidence type="ECO:0000313" key="4">
    <source>
        <dbReference type="Proteomes" id="UP000240418"/>
    </source>
</evidence>
<name>A0A2P8FG71_9RHOB</name>
<proteinExistence type="predicted"/>